<keyword evidence="3" id="KW-0813">Transport</keyword>
<dbReference type="KEGG" id="bmic:BMR1_03g00755"/>
<organism evidence="12 13">
    <name type="scientific">Babesia microti (strain RI)</name>
    <dbReference type="NCBI Taxonomy" id="1133968"/>
    <lineage>
        <taxon>Eukaryota</taxon>
        <taxon>Sar</taxon>
        <taxon>Alveolata</taxon>
        <taxon>Apicomplexa</taxon>
        <taxon>Aconoidasida</taxon>
        <taxon>Piroplasmida</taxon>
        <taxon>Babesiidae</taxon>
        <taxon>Babesia</taxon>
    </lineage>
</organism>
<evidence type="ECO:0000313" key="12">
    <source>
        <dbReference type="EMBL" id="SJK86273.1"/>
    </source>
</evidence>
<name>A0A1R4AB82_BABMR</name>
<dbReference type="AlphaFoldDB" id="A0A1R4AB82"/>
<keyword evidence="7 11" id="KW-1133">Transmembrane helix</keyword>
<dbReference type="GO" id="GO:0030150">
    <property type="term" value="P:protein import into mitochondrial matrix"/>
    <property type="evidence" value="ECO:0007669"/>
    <property type="project" value="TreeGrafter"/>
</dbReference>
<dbReference type="PANTHER" id="PTHR10485:SF0">
    <property type="entry name" value="AT05822P-RELATED"/>
    <property type="match status" value="1"/>
</dbReference>
<reference evidence="12 13" key="1">
    <citation type="journal article" date="2012" name="Nucleic Acids Res.">
        <title>Sequencing of the smallest Apicomplexan genome from the human pathogen Babesia microti.</title>
        <authorList>
            <person name="Cornillot E."/>
            <person name="Hadj-Kaddour K."/>
            <person name="Dassouli A."/>
            <person name="Noel B."/>
            <person name="Ranwez V."/>
            <person name="Vacherie B."/>
            <person name="Augagneur Y."/>
            <person name="Bres V."/>
            <person name="Duclos A."/>
            <person name="Randazzo S."/>
            <person name="Carcy B."/>
            <person name="Debierre-Grockiego F."/>
            <person name="Delbecq S."/>
            <person name="Moubri-Menage K."/>
            <person name="Shams-Eldin H."/>
            <person name="Usmani-Brown S."/>
            <person name="Bringaud F."/>
            <person name="Wincker P."/>
            <person name="Vivares C.P."/>
            <person name="Schwarz R.T."/>
            <person name="Schetters T.P."/>
            <person name="Krause P.J."/>
            <person name="Gorenflot A."/>
            <person name="Berry V."/>
            <person name="Barbe V."/>
            <person name="Ben Mamoun C."/>
        </authorList>
    </citation>
    <scope>NUCLEOTIDE SEQUENCE [LARGE SCALE GENOMIC DNA]</scope>
    <source>
        <strain evidence="12 13">RI</strain>
    </source>
</reference>
<comment type="similarity">
    <text evidence="2">Belongs to the Tim17/Tim22/Tim23 family.</text>
</comment>
<accession>A0A1R4AB82</accession>
<evidence type="ECO:0000256" key="1">
    <source>
        <dbReference type="ARBA" id="ARBA00004448"/>
    </source>
</evidence>
<feature type="transmembrane region" description="Helical" evidence="11">
    <location>
        <begin position="20"/>
        <end position="36"/>
    </location>
</feature>
<keyword evidence="5" id="KW-0999">Mitochondrion inner membrane</keyword>
<feature type="transmembrane region" description="Helical" evidence="11">
    <location>
        <begin position="90"/>
        <end position="109"/>
    </location>
</feature>
<dbReference type="OrthoDB" id="2261329at2759"/>
<feature type="transmembrane region" description="Helical" evidence="11">
    <location>
        <begin position="115"/>
        <end position="133"/>
    </location>
</feature>
<gene>
    <name evidence="12" type="ORF">BMR1_03g00755</name>
</gene>
<evidence type="ECO:0000256" key="2">
    <source>
        <dbReference type="ARBA" id="ARBA00008444"/>
    </source>
</evidence>
<dbReference type="Proteomes" id="UP000002899">
    <property type="component" value="Chromosome III"/>
</dbReference>
<evidence type="ECO:0000313" key="13">
    <source>
        <dbReference type="Proteomes" id="UP000002899"/>
    </source>
</evidence>
<keyword evidence="4 11" id="KW-0812">Transmembrane</keyword>
<sequence length="167" mass="18405">MEGRDLSREPCPDRIVEDMGGAFGMGSFGGFIWHFIRGCRNSPRGIMLQNGLYSARTKAPLLGGNFAVWGGTFSSFDCTFQYIRRKEDHWNAIFSGFSTGGVLALRKGLKSSAKSALVGGLLLSIIEGVSIVVNRKMTPTPRQQYQRQMEFEKSMQSQNRSVQVGAA</sequence>
<dbReference type="VEuPathDB" id="PiroplasmaDB:BMR1_03g00755"/>
<keyword evidence="6" id="KW-0653">Protein transport</keyword>
<keyword evidence="13" id="KW-1185">Reference proteome</keyword>
<evidence type="ECO:0000256" key="4">
    <source>
        <dbReference type="ARBA" id="ARBA00022692"/>
    </source>
</evidence>
<dbReference type="EMBL" id="LN871598">
    <property type="protein sequence ID" value="SJK86273.1"/>
    <property type="molecule type" value="Genomic_DNA"/>
</dbReference>
<dbReference type="GO" id="GO:0005744">
    <property type="term" value="C:TIM23 mitochondrial import inner membrane translocase complex"/>
    <property type="evidence" value="ECO:0007669"/>
    <property type="project" value="TreeGrafter"/>
</dbReference>
<evidence type="ECO:0000256" key="11">
    <source>
        <dbReference type="SAM" id="Phobius"/>
    </source>
</evidence>
<evidence type="ECO:0000256" key="9">
    <source>
        <dbReference type="ARBA" id="ARBA00023128"/>
    </source>
</evidence>
<protein>
    <submittedName>
        <fullName evidence="12">Tim17/Tim22/Tim23/Pmp24 family</fullName>
    </submittedName>
</protein>
<dbReference type="GeneID" id="24424785"/>
<evidence type="ECO:0000256" key="5">
    <source>
        <dbReference type="ARBA" id="ARBA00022792"/>
    </source>
</evidence>
<reference evidence="12 13" key="3">
    <citation type="journal article" date="2016" name="Sci. Rep.">
        <title>Genome-wide diversity and gene expression profiling of Babesia microti isolates identify polymorphic genes that mediate host-pathogen interactions.</title>
        <authorList>
            <person name="Silva J.C."/>
            <person name="Cornillot E."/>
            <person name="McCracken C."/>
            <person name="Usmani-Brown S."/>
            <person name="Dwivedi A."/>
            <person name="Ifeonu O.O."/>
            <person name="Crabtree J."/>
            <person name="Gotia H.T."/>
            <person name="Virji A.Z."/>
            <person name="Reynes C."/>
            <person name="Colinge J."/>
            <person name="Kumar V."/>
            <person name="Lawres L."/>
            <person name="Pazzi J.E."/>
            <person name="Pablo J.V."/>
            <person name="Hung C."/>
            <person name="Brancato J."/>
            <person name="Kumari P."/>
            <person name="Orvis J."/>
            <person name="Tretina K."/>
            <person name="Chibucos M."/>
            <person name="Ott S."/>
            <person name="Sadzewicz L."/>
            <person name="Sengamalay N."/>
            <person name="Shetty A.C."/>
            <person name="Su Q."/>
            <person name="Tallon L."/>
            <person name="Fraser C.M."/>
            <person name="Frutos R."/>
            <person name="Molina D.M."/>
            <person name="Krause P.J."/>
            <person name="Ben Mamoun C."/>
        </authorList>
    </citation>
    <scope>NUCLEOTIDE SEQUENCE [LARGE SCALE GENOMIC DNA]</scope>
    <source>
        <strain evidence="12 13">RI</strain>
    </source>
</reference>
<dbReference type="RefSeq" id="XP_012648762.2">
    <property type="nucleotide sequence ID" value="XM_012793308.2"/>
</dbReference>
<evidence type="ECO:0000256" key="6">
    <source>
        <dbReference type="ARBA" id="ARBA00022927"/>
    </source>
</evidence>
<evidence type="ECO:0000256" key="10">
    <source>
        <dbReference type="ARBA" id="ARBA00023136"/>
    </source>
</evidence>
<evidence type="ECO:0000256" key="7">
    <source>
        <dbReference type="ARBA" id="ARBA00022989"/>
    </source>
</evidence>
<dbReference type="PANTHER" id="PTHR10485">
    <property type="entry name" value="MITOCHONDRIAL IMPORT INNER MEMBRANE TRANSLOCASE SUBUNIT TIM-17"/>
    <property type="match status" value="1"/>
</dbReference>
<evidence type="ECO:0000256" key="8">
    <source>
        <dbReference type="ARBA" id="ARBA00023010"/>
    </source>
</evidence>
<reference evidence="12 13" key="2">
    <citation type="journal article" date="2013" name="PLoS ONE">
        <title>Whole genome mapping and re-organization of the nuclear and mitochondrial genomes of Babesia microti isolates.</title>
        <authorList>
            <person name="Cornillot E."/>
            <person name="Dassouli A."/>
            <person name="Garg A."/>
            <person name="Pachikara N."/>
            <person name="Randazzo S."/>
            <person name="Depoix D."/>
            <person name="Carcy B."/>
            <person name="Delbecq S."/>
            <person name="Frutos R."/>
            <person name="Silva J.C."/>
            <person name="Sutton R."/>
            <person name="Krause P.J."/>
            <person name="Mamoun C.B."/>
        </authorList>
    </citation>
    <scope>NUCLEOTIDE SEQUENCE [LARGE SCALE GENOMIC DNA]</scope>
    <source>
        <strain evidence="12 13">RI</strain>
    </source>
</reference>
<keyword evidence="10 11" id="KW-0472">Membrane</keyword>
<dbReference type="GO" id="GO:0008320">
    <property type="term" value="F:protein transmembrane transporter activity"/>
    <property type="evidence" value="ECO:0007669"/>
    <property type="project" value="TreeGrafter"/>
</dbReference>
<proteinExistence type="inferred from homology"/>
<keyword evidence="8" id="KW-0811">Translocation</keyword>
<keyword evidence="9" id="KW-0496">Mitochondrion</keyword>
<comment type="subcellular location">
    <subcellularLocation>
        <location evidence="1">Mitochondrion inner membrane</location>
        <topology evidence="1">Multi-pass membrane protein</topology>
    </subcellularLocation>
</comment>
<dbReference type="Pfam" id="PF02466">
    <property type="entry name" value="Tim17"/>
    <property type="match status" value="1"/>
</dbReference>
<evidence type="ECO:0000256" key="3">
    <source>
        <dbReference type="ARBA" id="ARBA00022448"/>
    </source>
</evidence>